<feature type="domain" description="ABC transmembrane type-1" evidence="10">
    <location>
        <begin position="820"/>
        <end position="1106"/>
    </location>
</feature>
<comment type="caution">
    <text evidence="11">The sequence shown here is derived from an EMBL/GenBank/DDBJ whole genome shotgun (WGS) entry which is preliminary data.</text>
</comment>
<feature type="transmembrane region" description="Helical" evidence="8">
    <location>
        <begin position="1053"/>
        <end position="1071"/>
    </location>
</feature>
<evidence type="ECO:0000256" key="2">
    <source>
        <dbReference type="ARBA" id="ARBA00022448"/>
    </source>
</evidence>
<evidence type="ECO:0000256" key="1">
    <source>
        <dbReference type="ARBA" id="ARBA00004141"/>
    </source>
</evidence>
<dbReference type="Pfam" id="PF00664">
    <property type="entry name" value="ABC_membrane"/>
    <property type="match status" value="2"/>
</dbReference>
<feature type="transmembrane region" description="Helical" evidence="8">
    <location>
        <begin position="283"/>
        <end position="305"/>
    </location>
</feature>
<dbReference type="GeneID" id="63717314"/>
<name>A0A151GKP4_DRECN</name>
<keyword evidence="4" id="KW-0547">Nucleotide-binding</keyword>
<evidence type="ECO:0000256" key="4">
    <source>
        <dbReference type="ARBA" id="ARBA00022741"/>
    </source>
</evidence>
<dbReference type="GO" id="GO:0005743">
    <property type="term" value="C:mitochondrial inner membrane"/>
    <property type="evidence" value="ECO:0007669"/>
    <property type="project" value="TreeGrafter"/>
</dbReference>
<comment type="subcellular location">
    <subcellularLocation>
        <location evidence="1">Membrane</location>
        <topology evidence="1">Multi-pass membrane protein</topology>
    </subcellularLocation>
</comment>
<evidence type="ECO:0000256" key="5">
    <source>
        <dbReference type="ARBA" id="ARBA00022840"/>
    </source>
</evidence>
<feature type="transmembrane region" description="Helical" evidence="8">
    <location>
        <begin position="817"/>
        <end position="848"/>
    </location>
</feature>
<dbReference type="PROSITE" id="PS50929">
    <property type="entry name" value="ABC_TM1F"/>
    <property type="match status" value="2"/>
</dbReference>
<feature type="domain" description="ABC transporter" evidence="9">
    <location>
        <begin position="1140"/>
        <end position="1397"/>
    </location>
</feature>
<feature type="transmembrane region" description="Helical" evidence="8">
    <location>
        <begin position="200"/>
        <end position="217"/>
    </location>
</feature>
<dbReference type="PROSITE" id="PS00211">
    <property type="entry name" value="ABC_TRANSPORTER_1"/>
    <property type="match status" value="1"/>
</dbReference>
<dbReference type="InterPro" id="IPR003439">
    <property type="entry name" value="ABC_transporter-like_ATP-bd"/>
</dbReference>
<dbReference type="Proteomes" id="UP000076580">
    <property type="component" value="Chromosome 02"/>
</dbReference>
<evidence type="ECO:0000256" key="8">
    <source>
        <dbReference type="SAM" id="Phobius"/>
    </source>
</evidence>
<dbReference type="FunCoup" id="A0A151GKP4">
    <property type="interactions" value="686"/>
</dbReference>
<keyword evidence="2" id="KW-0813">Transport</keyword>
<dbReference type="Gene3D" id="1.20.1560.10">
    <property type="entry name" value="ABC transporter type 1, transmembrane domain"/>
    <property type="match status" value="2"/>
</dbReference>
<dbReference type="InterPro" id="IPR036640">
    <property type="entry name" value="ABC1_TM_sf"/>
</dbReference>
<feature type="domain" description="ABC transmembrane type-1" evidence="10">
    <location>
        <begin position="50"/>
        <end position="340"/>
    </location>
</feature>
<dbReference type="GO" id="GO:0016887">
    <property type="term" value="F:ATP hydrolysis activity"/>
    <property type="evidence" value="ECO:0007669"/>
    <property type="project" value="InterPro"/>
</dbReference>
<dbReference type="CDD" id="cd18577">
    <property type="entry name" value="ABC_6TM_Pgp_ABCB1_D1_like"/>
    <property type="match status" value="1"/>
</dbReference>
<dbReference type="Gene3D" id="3.40.50.300">
    <property type="entry name" value="P-loop containing nucleotide triphosphate hydrolases"/>
    <property type="match status" value="2"/>
</dbReference>
<keyword evidence="3 8" id="KW-0812">Transmembrane</keyword>
<evidence type="ECO:0000256" key="6">
    <source>
        <dbReference type="ARBA" id="ARBA00022989"/>
    </source>
</evidence>
<feature type="transmembrane region" description="Helical" evidence="8">
    <location>
        <begin position="1083"/>
        <end position="1104"/>
    </location>
</feature>
<dbReference type="RefSeq" id="XP_040657011.1">
    <property type="nucleotide sequence ID" value="XM_040801978.1"/>
</dbReference>
<dbReference type="InterPro" id="IPR017871">
    <property type="entry name" value="ABC_transporter-like_CS"/>
</dbReference>
<feature type="transmembrane region" description="Helical" evidence="8">
    <location>
        <begin position="93"/>
        <end position="121"/>
    </location>
</feature>
<feature type="transmembrane region" description="Helical" evidence="8">
    <location>
        <begin position="860"/>
        <end position="882"/>
    </location>
</feature>
<dbReference type="SUPFAM" id="SSF52540">
    <property type="entry name" value="P-loop containing nucleoside triphosphate hydrolases"/>
    <property type="match status" value="2"/>
</dbReference>
<dbReference type="InterPro" id="IPR039421">
    <property type="entry name" value="Type_1_exporter"/>
</dbReference>
<dbReference type="GO" id="GO:0005524">
    <property type="term" value="F:ATP binding"/>
    <property type="evidence" value="ECO:0007669"/>
    <property type="project" value="UniProtKB-KW"/>
</dbReference>
<dbReference type="InterPro" id="IPR011527">
    <property type="entry name" value="ABC1_TM_dom"/>
</dbReference>
<dbReference type="EMBL" id="LAYC01000002">
    <property type="protein sequence ID" value="KYK57659.1"/>
    <property type="molecule type" value="Genomic_DNA"/>
</dbReference>
<evidence type="ECO:0000313" key="12">
    <source>
        <dbReference type="Proteomes" id="UP000076580"/>
    </source>
</evidence>
<dbReference type="Pfam" id="PF00005">
    <property type="entry name" value="ABC_tran"/>
    <property type="match status" value="2"/>
</dbReference>
<dbReference type="FunFam" id="3.40.50.300:FF:000604">
    <property type="entry name" value="ABC transporter B family member 28"/>
    <property type="match status" value="1"/>
</dbReference>
<feature type="transmembrane region" description="Helical" evidence="8">
    <location>
        <begin position="45"/>
        <end position="73"/>
    </location>
</feature>
<proteinExistence type="predicted"/>
<dbReference type="GO" id="GO:0090374">
    <property type="term" value="P:oligopeptide export from mitochondrion"/>
    <property type="evidence" value="ECO:0007669"/>
    <property type="project" value="TreeGrafter"/>
</dbReference>
<dbReference type="InterPro" id="IPR003593">
    <property type="entry name" value="AAA+_ATPase"/>
</dbReference>
<dbReference type="InterPro" id="IPR027417">
    <property type="entry name" value="P-loop_NTPase"/>
</dbReference>
<dbReference type="PROSITE" id="PS50893">
    <property type="entry name" value="ABC_TRANSPORTER_2"/>
    <property type="match status" value="2"/>
</dbReference>
<protein>
    <recommendedName>
        <fullName evidence="13">ABC a-pheromone efflux pump AtrD</fullName>
    </recommendedName>
</protein>
<keyword evidence="6 8" id="KW-1133">Transmembrane helix</keyword>
<dbReference type="PANTHER" id="PTHR43394:SF15">
    <property type="entry name" value="ALPHA-FACTOR-TRANSPORTING ATPASE"/>
    <property type="match status" value="1"/>
</dbReference>
<feature type="transmembrane region" description="Helical" evidence="8">
    <location>
        <begin position="937"/>
        <end position="960"/>
    </location>
</feature>
<feature type="transmembrane region" description="Helical" evidence="8">
    <location>
        <begin position="173"/>
        <end position="194"/>
    </location>
</feature>
<feature type="domain" description="ABC transporter" evidence="9">
    <location>
        <begin position="375"/>
        <end position="614"/>
    </location>
</feature>
<dbReference type="STRING" id="98403.A0A151GKP4"/>
<dbReference type="SUPFAM" id="SSF90123">
    <property type="entry name" value="ABC transporter transmembrane region"/>
    <property type="match status" value="2"/>
</dbReference>
<evidence type="ECO:0000256" key="3">
    <source>
        <dbReference type="ARBA" id="ARBA00022692"/>
    </source>
</evidence>
<evidence type="ECO:0000313" key="11">
    <source>
        <dbReference type="EMBL" id="KYK57659.1"/>
    </source>
</evidence>
<dbReference type="InParanoid" id="A0A151GKP4"/>
<keyword evidence="5" id="KW-0067">ATP-binding</keyword>
<dbReference type="GO" id="GO:0015421">
    <property type="term" value="F:ABC-type oligopeptide transporter activity"/>
    <property type="evidence" value="ECO:0007669"/>
    <property type="project" value="TreeGrafter"/>
</dbReference>
<evidence type="ECO:0000259" key="10">
    <source>
        <dbReference type="PROSITE" id="PS50929"/>
    </source>
</evidence>
<keyword evidence="12" id="KW-1185">Reference proteome</keyword>
<evidence type="ECO:0000259" key="9">
    <source>
        <dbReference type="PROSITE" id="PS50893"/>
    </source>
</evidence>
<reference evidence="11 12" key="1">
    <citation type="journal article" date="2016" name="Sci. Rep.">
        <title>Insights into Adaptations to a Near-Obligate Nematode Endoparasitic Lifestyle from the Finished Genome of Drechmeria coniospora.</title>
        <authorList>
            <person name="Zhang L."/>
            <person name="Zhou Z."/>
            <person name="Guo Q."/>
            <person name="Fokkens L."/>
            <person name="Miskei M."/>
            <person name="Pocsi I."/>
            <person name="Zhang W."/>
            <person name="Chen M."/>
            <person name="Wang L."/>
            <person name="Sun Y."/>
            <person name="Donzelli B.G."/>
            <person name="Gibson D.M."/>
            <person name="Nelson D.R."/>
            <person name="Luo J.G."/>
            <person name="Rep M."/>
            <person name="Liu H."/>
            <person name="Yang S."/>
            <person name="Wang J."/>
            <person name="Krasnoff S.B."/>
            <person name="Xu Y."/>
            <person name="Molnar I."/>
            <person name="Lin M."/>
        </authorList>
    </citation>
    <scope>NUCLEOTIDE SEQUENCE [LARGE SCALE GENOMIC DNA]</scope>
    <source>
        <strain evidence="11 12">ARSEF 6962</strain>
    </source>
</reference>
<evidence type="ECO:0008006" key="13">
    <source>
        <dbReference type="Google" id="ProtNLM"/>
    </source>
</evidence>
<gene>
    <name evidence="11" type="ORF">DCS_04671</name>
</gene>
<evidence type="ECO:0000256" key="7">
    <source>
        <dbReference type="ARBA" id="ARBA00023136"/>
    </source>
</evidence>
<dbReference type="SMART" id="SM00382">
    <property type="entry name" value="AAA"/>
    <property type="match status" value="2"/>
</dbReference>
<organism evidence="11 12">
    <name type="scientific">Drechmeria coniospora</name>
    <name type="common">Nematophagous fungus</name>
    <name type="synonym">Meria coniospora</name>
    <dbReference type="NCBI Taxonomy" id="98403"/>
    <lineage>
        <taxon>Eukaryota</taxon>
        <taxon>Fungi</taxon>
        <taxon>Dikarya</taxon>
        <taxon>Ascomycota</taxon>
        <taxon>Pezizomycotina</taxon>
        <taxon>Sordariomycetes</taxon>
        <taxon>Hypocreomycetidae</taxon>
        <taxon>Hypocreales</taxon>
        <taxon>Ophiocordycipitaceae</taxon>
        <taxon>Drechmeria</taxon>
    </lineage>
</organism>
<dbReference type="PANTHER" id="PTHR43394">
    <property type="entry name" value="ATP-DEPENDENT PERMEASE MDL1, MITOCHONDRIAL"/>
    <property type="match status" value="1"/>
</dbReference>
<accession>A0A151GKP4</accession>
<dbReference type="CDD" id="cd18578">
    <property type="entry name" value="ABC_6TM_Pgp_ABCB1_D2_like"/>
    <property type="match status" value="1"/>
</dbReference>
<sequence length="1406" mass="153219">MNCATDASSVDEVPCHIRSSPPATPTRQTTSSWRSLFSFTCRSHLGVLMAAVLASMVIAAIRTVLSIILGKVFDIISEFGTGTRNGDSAMTAVSQWCLVLLGLGLSNWLAGTAFLGLWVAFGELQADSARREMFHRLLSRDLAWFAGLDQGISSLLVSVQSQTRDLQFASSQVFGFLVCDMATACASLAIAFYYSWKLTLVLLSTLPVSFIILALATRQLEPAIQAQRIYLATASKLATASINAIDIVKVFDGLGHDMRQYSIALQLAARRYLVQARCNSVQIGYVGFWVVFMFVVGFWYGIVLVNDGLPPGHVVTTFYSALAAFQGIEALVPNWLVLSKGKAAGASLSIMTSDSSQPSLEQYDSIWLENCVGHVKLMDVSFTYPSSETVQALSSSTFHFTPGQPTFVVGESGSGKSTVGCLVAGLYSTTAGQILIDGKRIDMLDNSWFRQNVTIIHQSSILFNDSLFNNIALGHPNPRNVTHQEVLGACQFALLQSTIADLPNGLSTNVGSDGHGLSGGQMQQVALARAYLRNPTILVLDEVTSGLDRINRELIMNAVRQWRTGKTTIVITHDLSEINDDEYIYVMANASIVEKGLKRHLSCTVEGRSSQDSSPRAALVDPPVDVGKTTHRNRALSFNDSSSFLPSSASNSFSWEPRGSFVCCNLSAPWRTTERRVDDANAPVPSACMSSCPHLASEERITKLWETQRCRFSTFVQSKFFTLSDLLFKDREVKPIHSPDSASSGLDELNLLKENFIFGASERRANISELRLAIGHHRSDDHNPSPDKTLGKTVHEGCNVLSTLRTVWPNLEGMNKLFFVLGLLACFGKAVTTPAFSYCLAQLLGVMWASGDRVIRGRNWAFSLLGVAIADGLFTGAGRYLLESSGQAWVDNIRLEAMKRILQQPRWWFNKRGHSAGRMVECLERNAEEMRNIVGRFLPIVIAVCGILSISVIWASIISWRLTLVALAPLPLVLGAVQGYATVSGRWEERCNDSAQNSSAVMLEAFVNIGVVRALTLEGHFSAKHSKSAKETLCVGMRRAAYTSWLFGLYQSMPYPLAALVFYYGMVLLAGDKQLGVAEMLQVVNLLLFGIGTAADICSAMPQLTMAQATAAQLLSYANLPLDRPAKGSWSRRLHCPLPVRLHDLDFSYYHRSNEGVLKGVSLDISPGECIAIVGRSGCGKSTIASILLGLYKPSSHSFSPEPRPPPLSFANASYADIDMQHLCSTTMAFVSQAPFLFPATIADNIVYGLAANSPYRQSQSIILAAKAVGLDEFITSLPEGYNTVVGDGGQTLSGGQAQRLTIARALIRRPLLLILDEPTSALDSENSALIGQVIRDLMHGPGKSNPKMAVVLITHSTEMMQVADRMVVLENGMNAEEGTFEDLLRARGLLYHILSGGEWFEGKRS</sequence>
<keyword evidence="7 8" id="KW-0472">Membrane</keyword>